<dbReference type="AlphaFoldDB" id="A0A4Q0AK96"/>
<evidence type="ECO:0000313" key="1">
    <source>
        <dbReference type="EMBL" id="RWZ79840.1"/>
    </source>
</evidence>
<dbReference type="PANTHER" id="PTHR18964">
    <property type="entry name" value="ROK (REPRESSOR, ORF, KINASE) FAMILY"/>
    <property type="match status" value="1"/>
</dbReference>
<name>A0A4Q0AK96_9BACT</name>
<dbReference type="InterPro" id="IPR043129">
    <property type="entry name" value="ATPase_NBD"/>
</dbReference>
<dbReference type="Pfam" id="PF00480">
    <property type="entry name" value="ROK"/>
    <property type="match status" value="1"/>
</dbReference>
<dbReference type="Gene3D" id="3.30.420.40">
    <property type="match status" value="2"/>
</dbReference>
<proteinExistence type="predicted"/>
<dbReference type="InterPro" id="IPR000600">
    <property type="entry name" value="ROK"/>
</dbReference>
<dbReference type="EMBL" id="SCKW01000002">
    <property type="protein sequence ID" value="RWZ79840.1"/>
    <property type="molecule type" value="Genomic_DNA"/>
</dbReference>
<keyword evidence="2" id="KW-1185">Reference proteome</keyword>
<evidence type="ECO:0000313" key="2">
    <source>
        <dbReference type="Proteomes" id="UP000289269"/>
    </source>
</evidence>
<dbReference type="SUPFAM" id="SSF53067">
    <property type="entry name" value="Actin-like ATPase domain"/>
    <property type="match status" value="1"/>
</dbReference>
<gene>
    <name evidence="1" type="ORF">EOT04_00415</name>
</gene>
<sequence>MILTVDTGATKTLLAVFDDSGRPQNEYQFATPQDQNQYWQALQAAINDRFQPDGIRAIAVAVPGIVNQAGTVAWCGNLPWSDFELAELLRRQFGLPVVVANDANAAGLAEANAIEPVPALCLYLTVSTGIGSGIILSGRLPAELSGSEAGHMLLSKDDQLVSWESFASGRAIHEQFGRFAYEIESTEDWLKISENLSVGLLAILPVLQPDTVVLGGSIGEHFNKFGDALNGLINQKLPPHIKRPQILPTRYGKEAVLYGCYLYARNIQTD</sequence>
<accession>A0A4Q0AK96</accession>
<dbReference type="CDD" id="cd23763">
    <property type="entry name" value="ASKHA_ATPase_ROK"/>
    <property type="match status" value="1"/>
</dbReference>
<dbReference type="Proteomes" id="UP000289269">
    <property type="component" value="Unassembled WGS sequence"/>
</dbReference>
<dbReference type="PANTHER" id="PTHR18964:SF110">
    <property type="entry name" value="TRANSCRIPTIONAL REGULATOR, XYLR-RELATED"/>
    <property type="match status" value="1"/>
</dbReference>
<reference evidence="1" key="1">
    <citation type="submission" date="2019-01" db="EMBL/GenBank/DDBJ databases">
        <title>Genomic signatures and co-occurrence patterns of the ultra-small Saccharimodia (Patescibacteria phylum) suggest a symbiotic lifestyle.</title>
        <authorList>
            <person name="Lemos L."/>
            <person name="Medeiros J."/>
            <person name="Andreote F."/>
            <person name="Fernandes G."/>
            <person name="Varani A."/>
            <person name="Oliveira G."/>
            <person name="Pylro V."/>
        </authorList>
    </citation>
    <scope>NUCLEOTIDE SEQUENCE [LARGE SCALE GENOMIC DNA]</scope>
    <source>
        <strain evidence="1">AMD01</strain>
    </source>
</reference>
<comment type="caution">
    <text evidence="1">The sequence shown here is derived from an EMBL/GenBank/DDBJ whole genome shotgun (WGS) entry which is preliminary data.</text>
</comment>
<protein>
    <submittedName>
        <fullName evidence="1">ROK family protein</fullName>
    </submittedName>
</protein>
<organism evidence="1 2">
    <name type="scientific">Candidatus Chaera renei</name>
    <dbReference type="NCBI Taxonomy" id="2506947"/>
    <lineage>
        <taxon>Bacteria</taxon>
        <taxon>Candidatus Saccharimonadota</taxon>
        <taxon>Candidatus Saccharimonadia</taxon>
        <taxon>Candidatus Saccharimonadales</taxon>
        <taxon>Candidatus Saccharimonadaceae</taxon>
        <taxon>Candidatus Chaera</taxon>
    </lineage>
</organism>